<accession>A0A2S6F024</accession>
<evidence type="ECO:0000256" key="3">
    <source>
        <dbReference type="ARBA" id="ARBA00022737"/>
    </source>
</evidence>
<evidence type="ECO:0000256" key="1">
    <source>
        <dbReference type="ARBA" id="ARBA00022468"/>
    </source>
</evidence>
<dbReference type="GO" id="GO:0005829">
    <property type="term" value="C:cytosol"/>
    <property type="evidence" value="ECO:0007669"/>
    <property type="project" value="TreeGrafter"/>
</dbReference>
<dbReference type="SUPFAM" id="SSF52047">
    <property type="entry name" value="RNI-like"/>
    <property type="match status" value="1"/>
</dbReference>
<comment type="caution">
    <text evidence="5">The sequence shown here is derived from an EMBL/GenBank/DDBJ whole genome shotgun (WGS) entry which is preliminary data.</text>
</comment>
<reference evidence="5 6" key="1">
    <citation type="submission" date="2018-02" db="EMBL/GenBank/DDBJ databases">
        <title>Draft genome sequences of four Legionella pneumophila clinical strains isolated in Ontario.</title>
        <authorList>
            <person name="Fortuna A."/>
            <person name="Ramnarine R."/>
            <person name="Li A."/>
            <person name="Frantz C."/>
            <person name="Mallo G."/>
        </authorList>
    </citation>
    <scope>NUCLEOTIDE SEQUENCE [LARGE SCALE GENOMIC DNA]</scope>
    <source>
        <strain evidence="5 6">LG61</strain>
    </source>
</reference>
<protein>
    <submittedName>
        <fullName evidence="5">Type IV secretion protein Dot</fullName>
    </submittedName>
</protein>
<dbReference type="RefSeq" id="WP_027227153.1">
    <property type="nucleotide sequence ID" value="NZ_CP017601.1"/>
</dbReference>
<dbReference type="OrthoDB" id="5651776at2"/>
<evidence type="ECO:0000313" key="5">
    <source>
        <dbReference type="EMBL" id="PPK30770.1"/>
    </source>
</evidence>
<dbReference type="AlphaFoldDB" id="A0A2S6F024"/>
<organism evidence="5 6">
    <name type="scientific">Legionella pneumophila</name>
    <dbReference type="NCBI Taxonomy" id="446"/>
    <lineage>
        <taxon>Bacteria</taxon>
        <taxon>Pseudomonadati</taxon>
        <taxon>Pseudomonadota</taxon>
        <taxon>Gammaproteobacteria</taxon>
        <taxon>Legionellales</taxon>
        <taxon>Legionellaceae</taxon>
        <taxon>Legionella</taxon>
    </lineage>
</organism>
<name>A0A2S6F024_LEGPN</name>
<evidence type="ECO:0000256" key="4">
    <source>
        <dbReference type="SAM" id="MobiDB-lite"/>
    </source>
</evidence>
<sequence>MLTLSLAKCINATKNGAFTVKDLDLSAPLSYEDVLFLAEYLKVTPVTDLDLSMTITRENSKALGDLSQVIAKNSLLQKLTFEATLNFDFYFKHNLPIGWLDFIDDYRLKKIVTPVYEALVDMLKNKPALNKLTVDFLAMETPIENKHINRLARSINKIPLHYLNLGLSVAKEAQIPLLKTKEPNQSLEFLILRGFNSGRSVLKYLPQTSVLKMLAIDDMQFETHDLKLLDAIMKSNTSLDTLILGKTNLGQVNSPDVLTWLRACLNLNSLILIDNNLSRLNVDNLCELLANNPQTLKKLDLSKNAYMGDDAVKIAKALTVNTHIETLVLDDNYIENEGLQAIIELVKTNKNITSLSISNTCRYTPSNEIIHSLCDLLRDPGCQLKELKFNQDITLAQYLMLQYALDSNKTLQFVDFNFRNQNILEAILGKNNSSDLNETEFSGDNTKEERVPNTLNADPTGKSAPLFFISSKNQLEENEKQSPSLLSHGIHLH</sequence>
<gene>
    <name evidence="5" type="ORF">C3928_08380</name>
</gene>
<dbReference type="PANTHER" id="PTHR24113:SF12">
    <property type="entry name" value="RAN GTPASE-ACTIVATING PROTEIN 1"/>
    <property type="match status" value="1"/>
</dbReference>
<feature type="region of interest" description="Disordered" evidence="4">
    <location>
        <begin position="435"/>
        <end position="464"/>
    </location>
</feature>
<dbReference type="EMBL" id="PQWY01000011">
    <property type="protein sequence ID" value="PPK30770.1"/>
    <property type="molecule type" value="Genomic_DNA"/>
</dbReference>
<keyword evidence="3" id="KW-0677">Repeat</keyword>
<dbReference type="GO" id="GO:0006913">
    <property type="term" value="P:nucleocytoplasmic transport"/>
    <property type="evidence" value="ECO:0007669"/>
    <property type="project" value="TreeGrafter"/>
</dbReference>
<dbReference type="GO" id="GO:0005096">
    <property type="term" value="F:GTPase activator activity"/>
    <property type="evidence" value="ECO:0007669"/>
    <property type="project" value="UniProtKB-KW"/>
</dbReference>
<dbReference type="InterPro" id="IPR032675">
    <property type="entry name" value="LRR_dom_sf"/>
</dbReference>
<keyword evidence="2" id="KW-0433">Leucine-rich repeat</keyword>
<dbReference type="GO" id="GO:0048471">
    <property type="term" value="C:perinuclear region of cytoplasm"/>
    <property type="evidence" value="ECO:0007669"/>
    <property type="project" value="TreeGrafter"/>
</dbReference>
<dbReference type="Gene3D" id="3.80.10.10">
    <property type="entry name" value="Ribonuclease Inhibitor"/>
    <property type="match status" value="1"/>
</dbReference>
<dbReference type="GO" id="GO:0031267">
    <property type="term" value="F:small GTPase binding"/>
    <property type="evidence" value="ECO:0007669"/>
    <property type="project" value="TreeGrafter"/>
</dbReference>
<dbReference type="Proteomes" id="UP000239239">
    <property type="component" value="Unassembled WGS sequence"/>
</dbReference>
<dbReference type="PANTHER" id="PTHR24113">
    <property type="entry name" value="RAN GTPASE-ACTIVATING PROTEIN 1"/>
    <property type="match status" value="1"/>
</dbReference>
<keyword evidence="1" id="KW-0343">GTPase activation</keyword>
<dbReference type="InterPro" id="IPR027038">
    <property type="entry name" value="RanGap"/>
</dbReference>
<proteinExistence type="predicted"/>
<feature type="compositionally biased region" description="Polar residues" evidence="4">
    <location>
        <begin position="435"/>
        <end position="444"/>
    </location>
</feature>
<evidence type="ECO:0000256" key="2">
    <source>
        <dbReference type="ARBA" id="ARBA00022614"/>
    </source>
</evidence>
<evidence type="ECO:0000313" key="6">
    <source>
        <dbReference type="Proteomes" id="UP000239239"/>
    </source>
</evidence>